<dbReference type="AlphaFoldDB" id="A0AA48GRL4"/>
<dbReference type="KEGG" id="msea:METESE_12870"/>
<gene>
    <name evidence="1" type="ORF">METESE_12870</name>
</gene>
<name>A0AA48GRL4_9BACT</name>
<accession>A0AA48GRL4</accession>
<dbReference type="EMBL" id="AP027081">
    <property type="protein sequence ID" value="BDU76329.1"/>
    <property type="molecule type" value="Genomic_DNA"/>
</dbReference>
<evidence type="ECO:0000313" key="1">
    <source>
        <dbReference type="EMBL" id="BDU76329.1"/>
    </source>
</evidence>
<dbReference type="RefSeq" id="WP_243335988.1">
    <property type="nucleotide sequence ID" value="NZ_AP027081.1"/>
</dbReference>
<organism evidence="1 2">
    <name type="scientific">Mesoterricola sediminis</name>
    <dbReference type="NCBI Taxonomy" id="2927980"/>
    <lineage>
        <taxon>Bacteria</taxon>
        <taxon>Pseudomonadati</taxon>
        <taxon>Acidobacteriota</taxon>
        <taxon>Holophagae</taxon>
        <taxon>Holophagales</taxon>
        <taxon>Holophagaceae</taxon>
        <taxon>Mesoterricola</taxon>
    </lineage>
</organism>
<dbReference type="Proteomes" id="UP001228113">
    <property type="component" value="Chromosome"/>
</dbReference>
<evidence type="ECO:0008006" key="3">
    <source>
        <dbReference type="Google" id="ProtNLM"/>
    </source>
</evidence>
<keyword evidence="2" id="KW-1185">Reference proteome</keyword>
<sequence>MRSTLATAALAAALPLMGGEGTWYLDVHQIRPTLEGAYLGTQDGKAVNFDLVKDLALAKDGAGPGFAVEYQGPRFGLEASMESQKYAGLNQIQRDITISGQDFAAQATVQSRVKATNYTFNWTIRFMRAPGFWIGVDLGARGTSIEAEAHAVNYVFGQKADATFKSGLPMPQIGPSLGYMSGDRRFSFRGYYHYVGYKGATYHHAGGDVRYFPLDWLGVRAFVANESWKVPNGSIKDDLDIKLDRNGAGFGLVFKF</sequence>
<evidence type="ECO:0000313" key="2">
    <source>
        <dbReference type="Proteomes" id="UP001228113"/>
    </source>
</evidence>
<protein>
    <recommendedName>
        <fullName evidence="3">Outer membrane protein</fullName>
    </recommendedName>
</protein>
<reference evidence="1" key="1">
    <citation type="journal article" date="2023" name="Int. J. Syst. Evol. Microbiol.">
        <title>Mesoterricola silvestris gen. nov., sp. nov., Mesoterricola sediminis sp. nov., Geothrix oryzae sp. nov., Geothrix edaphica sp. nov., Geothrix rubra sp. nov., and Geothrix limicola sp. nov., six novel members of Acidobacteriota isolated from soils.</title>
        <authorList>
            <person name="Itoh H."/>
            <person name="Sugisawa Y."/>
            <person name="Mise K."/>
            <person name="Xu Z."/>
            <person name="Kuniyasu M."/>
            <person name="Ushijima N."/>
            <person name="Kawano K."/>
            <person name="Kobayashi E."/>
            <person name="Shiratori Y."/>
            <person name="Masuda Y."/>
            <person name="Senoo K."/>
        </authorList>
    </citation>
    <scope>NUCLEOTIDE SEQUENCE</scope>
    <source>
        <strain evidence="1">W786</strain>
    </source>
</reference>
<proteinExistence type="predicted"/>